<feature type="compositionally biased region" description="Low complexity" evidence="6">
    <location>
        <begin position="572"/>
        <end position="584"/>
    </location>
</feature>
<evidence type="ECO:0000313" key="8">
    <source>
        <dbReference type="EMBL" id="ELR18098.1"/>
    </source>
</evidence>
<keyword evidence="5 7" id="KW-0472">Membrane</keyword>
<keyword evidence="3 7" id="KW-0812">Transmembrane</keyword>
<evidence type="ECO:0000256" key="6">
    <source>
        <dbReference type="SAM" id="MobiDB-lite"/>
    </source>
</evidence>
<dbReference type="Pfam" id="PF05602">
    <property type="entry name" value="CLPTM1"/>
    <property type="match status" value="1"/>
</dbReference>
<organism evidence="8 9">
    <name type="scientific">Acanthamoeba castellanii (strain ATCC 30010 / Neff)</name>
    <dbReference type="NCBI Taxonomy" id="1257118"/>
    <lineage>
        <taxon>Eukaryota</taxon>
        <taxon>Amoebozoa</taxon>
        <taxon>Discosea</taxon>
        <taxon>Longamoebia</taxon>
        <taxon>Centramoebida</taxon>
        <taxon>Acanthamoebidae</taxon>
        <taxon>Acanthamoeba</taxon>
    </lineage>
</organism>
<dbReference type="OMA" id="TLWAHFY"/>
<feature type="transmembrane region" description="Helical" evidence="7">
    <location>
        <begin position="316"/>
        <end position="336"/>
    </location>
</feature>
<proteinExistence type="inferred from homology"/>
<evidence type="ECO:0000256" key="7">
    <source>
        <dbReference type="SAM" id="Phobius"/>
    </source>
</evidence>
<evidence type="ECO:0000256" key="1">
    <source>
        <dbReference type="ARBA" id="ARBA00004141"/>
    </source>
</evidence>
<dbReference type="KEGG" id="acan:ACA1_367980"/>
<dbReference type="VEuPathDB" id="AmoebaDB:ACA1_367980"/>
<dbReference type="OrthoDB" id="378564at2759"/>
<dbReference type="Proteomes" id="UP000011083">
    <property type="component" value="Unassembled WGS sequence"/>
</dbReference>
<feature type="transmembrane region" description="Helical" evidence="7">
    <location>
        <begin position="435"/>
        <end position="454"/>
    </location>
</feature>
<evidence type="ECO:0000256" key="2">
    <source>
        <dbReference type="ARBA" id="ARBA00009310"/>
    </source>
</evidence>
<comment type="subcellular location">
    <subcellularLocation>
        <location evidence="1">Membrane</location>
        <topology evidence="1">Multi-pass membrane protein</topology>
    </subcellularLocation>
</comment>
<dbReference type="GeneID" id="14918998"/>
<evidence type="ECO:0000313" key="9">
    <source>
        <dbReference type="Proteomes" id="UP000011083"/>
    </source>
</evidence>
<accession>L8H030</accession>
<dbReference type="GO" id="GO:0016020">
    <property type="term" value="C:membrane"/>
    <property type="evidence" value="ECO:0007669"/>
    <property type="project" value="UniProtKB-SubCell"/>
</dbReference>
<feature type="transmembrane region" description="Helical" evidence="7">
    <location>
        <begin position="352"/>
        <end position="372"/>
    </location>
</feature>
<protein>
    <submittedName>
        <fullName evidence="8">Transmembrane protein, putative</fullName>
    </submittedName>
</protein>
<keyword evidence="4 7" id="KW-1133">Transmembrane helix</keyword>
<sequence>MQGGAQGQAPAGNGQQGGQQGFSWRGVIVQLLVMYFIFSYLFGGNKQATVDPSTGKALQPHRPLWHGGERMQLLVFQSENEEMTPEEFKDPGPLLWSEDQLFYDWRPENERIREVVIKTTPGMMNNGSLWAHIYLIKGDHSPDPASEHYKKSALLYKRQRLNTYLPKPKLKGRKNLISGEMEDDPEMLALQKAKESVELVSFWKPNLTLNMVHDFTVYPRGGIPPQMEELMSFDAEGSYHPTLFINEFWIFREHLYPINDTTPELPLRLEYNTLSMWKWQMMVQMQHSFKMQESWGSAAEGESDEIKRMLVETNPWLLVLTFAVSILHSVFDFLAFKNDISFWKEKKNLEGLSVRTIFVNCITQFIILLYLFDNDTSWIILISASVGLLIEAWKITKAVEVIVQWPNGGLPSISFKDRATYSARTKELDVAAMKYLSYLLYVLVVGYAIYSLAYDTHKSWYSWILNSLTGCIYTFGFVMMTPQLFINYKLKSVAHMPWKTFVYKALNTFVDDLFAFIIRMPTLHRVACFRDDIIFFIFLYQRWIYPVDKTRVNEFGQSGEDGEPASVDANASAAALPAAGSPTAVVDTKKNN</sequence>
<reference evidence="8 9" key="1">
    <citation type="journal article" date="2013" name="Genome Biol.">
        <title>Genome of Acanthamoeba castellanii highlights extensive lateral gene transfer and early evolution of tyrosine kinase signaling.</title>
        <authorList>
            <person name="Clarke M."/>
            <person name="Lohan A.J."/>
            <person name="Liu B."/>
            <person name="Lagkouvardos I."/>
            <person name="Roy S."/>
            <person name="Zafar N."/>
            <person name="Bertelli C."/>
            <person name="Schilde C."/>
            <person name="Kianianmomeni A."/>
            <person name="Burglin T.R."/>
            <person name="Frech C."/>
            <person name="Turcotte B."/>
            <person name="Kopec K.O."/>
            <person name="Synnott J.M."/>
            <person name="Choo C."/>
            <person name="Paponov I."/>
            <person name="Finkler A."/>
            <person name="Soon Heng Tan C."/>
            <person name="Hutchins A.P."/>
            <person name="Weinmeier T."/>
            <person name="Rattei T."/>
            <person name="Chu J.S."/>
            <person name="Gimenez G."/>
            <person name="Irimia M."/>
            <person name="Rigden D.J."/>
            <person name="Fitzpatrick D.A."/>
            <person name="Lorenzo-Morales J."/>
            <person name="Bateman A."/>
            <person name="Chiu C.H."/>
            <person name="Tang P."/>
            <person name="Hegemann P."/>
            <person name="Fromm H."/>
            <person name="Raoult D."/>
            <person name="Greub G."/>
            <person name="Miranda-Saavedra D."/>
            <person name="Chen N."/>
            <person name="Nash P."/>
            <person name="Ginger M.L."/>
            <person name="Horn M."/>
            <person name="Schaap P."/>
            <person name="Caler L."/>
            <person name="Loftus B."/>
        </authorList>
    </citation>
    <scope>NUCLEOTIDE SEQUENCE [LARGE SCALE GENOMIC DNA]</scope>
    <source>
        <strain evidence="8 9">Neff</strain>
    </source>
</reference>
<comment type="similarity">
    <text evidence="2">Belongs to the CLPTM1 family.</text>
</comment>
<feature type="transmembrane region" description="Helical" evidence="7">
    <location>
        <begin position="22"/>
        <end position="42"/>
    </location>
</feature>
<dbReference type="PANTHER" id="PTHR21347">
    <property type="entry name" value="CLEFT LIP AND PALATE ASSOCIATED TRANSMEMBRANE PROTEIN-RELATED"/>
    <property type="match status" value="1"/>
</dbReference>
<feature type="region of interest" description="Disordered" evidence="6">
    <location>
        <begin position="572"/>
        <end position="592"/>
    </location>
</feature>
<dbReference type="GO" id="GO:0012505">
    <property type="term" value="C:endomembrane system"/>
    <property type="evidence" value="ECO:0007669"/>
    <property type="project" value="TreeGrafter"/>
</dbReference>
<dbReference type="AlphaFoldDB" id="L8H030"/>
<name>L8H030_ACACF</name>
<feature type="transmembrane region" description="Helical" evidence="7">
    <location>
        <begin position="460"/>
        <end position="481"/>
    </location>
</feature>
<keyword evidence="9" id="KW-1185">Reference proteome</keyword>
<dbReference type="RefSeq" id="XP_004340118.1">
    <property type="nucleotide sequence ID" value="XM_004340070.1"/>
</dbReference>
<evidence type="ECO:0000256" key="4">
    <source>
        <dbReference type="ARBA" id="ARBA00022989"/>
    </source>
</evidence>
<dbReference type="InterPro" id="IPR008429">
    <property type="entry name" value="CLPTM1"/>
</dbReference>
<dbReference type="EMBL" id="KB007960">
    <property type="protein sequence ID" value="ELR18098.1"/>
    <property type="molecule type" value="Genomic_DNA"/>
</dbReference>
<evidence type="ECO:0000256" key="3">
    <source>
        <dbReference type="ARBA" id="ARBA00022692"/>
    </source>
</evidence>
<dbReference type="STRING" id="1257118.L8H030"/>
<gene>
    <name evidence="8" type="ORF">ACA1_367980</name>
</gene>
<evidence type="ECO:0000256" key="5">
    <source>
        <dbReference type="ARBA" id="ARBA00023136"/>
    </source>
</evidence>
<dbReference type="PANTHER" id="PTHR21347:SF0">
    <property type="entry name" value="LIPID SCRAMBLASE CLPTM1L"/>
    <property type="match status" value="1"/>
</dbReference>